<dbReference type="EMBL" id="SSTI01000003">
    <property type="protein sequence ID" value="THG40985.1"/>
    <property type="molecule type" value="Genomic_DNA"/>
</dbReference>
<dbReference type="Gene3D" id="3.30.750.24">
    <property type="entry name" value="STAS domain"/>
    <property type="match status" value="1"/>
</dbReference>
<organism evidence="7 8">
    <name type="scientific">Sphingomonas olei</name>
    <dbReference type="NCBI Taxonomy" id="1886787"/>
    <lineage>
        <taxon>Bacteria</taxon>
        <taxon>Pseudomonadati</taxon>
        <taxon>Pseudomonadota</taxon>
        <taxon>Alphaproteobacteria</taxon>
        <taxon>Sphingomonadales</taxon>
        <taxon>Sphingomonadaceae</taxon>
        <taxon>Sphingomonas</taxon>
    </lineage>
</organism>
<evidence type="ECO:0000259" key="6">
    <source>
        <dbReference type="PROSITE" id="PS50801"/>
    </source>
</evidence>
<reference evidence="7 8" key="1">
    <citation type="submission" date="2019-04" db="EMBL/GenBank/DDBJ databases">
        <title>Microbes associate with the intestines of laboratory mice.</title>
        <authorList>
            <person name="Navarre W."/>
            <person name="Wong E."/>
            <person name="Huang K.C."/>
            <person name="Tropini C."/>
            <person name="Ng K."/>
            <person name="Yu B."/>
        </authorList>
    </citation>
    <scope>NUCLEOTIDE SEQUENCE [LARGE SCALE GENOMIC DNA]</scope>
    <source>
        <strain evidence="7 8">NM83_B4-11</strain>
    </source>
</reference>
<evidence type="ECO:0000256" key="1">
    <source>
        <dbReference type="ARBA" id="ARBA00004141"/>
    </source>
</evidence>
<proteinExistence type="predicted"/>
<keyword evidence="8" id="KW-1185">Reference proteome</keyword>
<feature type="transmembrane region" description="Helical" evidence="5">
    <location>
        <begin position="354"/>
        <end position="372"/>
    </location>
</feature>
<dbReference type="PROSITE" id="PS50801">
    <property type="entry name" value="STAS"/>
    <property type="match status" value="1"/>
</dbReference>
<feature type="transmembrane region" description="Helical" evidence="5">
    <location>
        <begin position="329"/>
        <end position="347"/>
    </location>
</feature>
<dbReference type="InterPro" id="IPR011547">
    <property type="entry name" value="SLC26A/SulP_dom"/>
</dbReference>
<feature type="transmembrane region" description="Helical" evidence="5">
    <location>
        <begin position="295"/>
        <end position="317"/>
    </location>
</feature>
<feature type="transmembrane region" description="Helical" evidence="5">
    <location>
        <begin position="90"/>
        <end position="112"/>
    </location>
</feature>
<dbReference type="Pfam" id="PF13466">
    <property type="entry name" value="STAS_2"/>
    <property type="match status" value="1"/>
</dbReference>
<dbReference type="RefSeq" id="WP_046406683.1">
    <property type="nucleotide sequence ID" value="NZ_SSTI01000003.1"/>
</dbReference>
<comment type="subcellular location">
    <subcellularLocation>
        <location evidence="1">Membrane</location>
        <topology evidence="1">Multi-pass membrane protein</topology>
    </subcellularLocation>
</comment>
<evidence type="ECO:0000256" key="3">
    <source>
        <dbReference type="ARBA" id="ARBA00022989"/>
    </source>
</evidence>
<protein>
    <submittedName>
        <fullName evidence="7">SulP family inorganic anion transporter</fullName>
    </submittedName>
</protein>
<feature type="transmembrane region" description="Helical" evidence="5">
    <location>
        <begin position="384"/>
        <end position="412"/>
    </location>
</feature>
<dbReference type="Pfam" id="PF00916">
    <property type="entry name" value="Sulfate_transp"/>
    <property type="match status" value="1"/>
</dbReference>
<dbReference type="InterPro" id="IPR002645">
    <property type="entry name" value="STAS_dom"/>
</dbReference>
<feature type="transmembrane region" description="Helical" evidence="5">
    <location>
        <begin position="51"/>
        <end position="70"/>
    </location>
</feature>
<evidence type="ECO:0000313" key="8">
    <source>
        <dbReference type="Proteomes" id="UP000308038"/>
    </source>
</evidence>
<comment type="caution">
    <text evidence="7">The sequence shown here is derived from an EMBL/GenBank/DDBJ whole genome shotgun (WGS) entry which is preliminary data.</text>
</comment>
<feature type="transmembrane region" description="Helical" evidence="5">
    <location>
        <begin position="23"/>
        <end position="44"/>
    </location>
</feature>
<dbReference type="SUPFAM" id="SSF52091">
    <property type="entry name" value="SpoIIaa-like"/>
    <property type="match status" value="1"/>
</dbReference>
<keyword evidence="4 5" id="KW-0472">Membrane</keyword>
<feature type="transmembrane region" description="Helical" evidence="5">
    <location>
        <begin position="202"/>
        <end position="222"/>
    </location>
</feature>
<gene>
    <name evidence="7" type="ORF">E5988_05245</name>
</gene>
<dbReference type="Proteomes" id="UP000308038">
    <property type="component" value="Unassembled WGS sequence"/>
</dbReference>
<keyword evidence="3 5" id="KW-1133">Transmembrane helix</keyword>
<dbReference type="PANTHER" id="PTHR11814">
    <property type="entry name" value="SULFATE TRANSPORTER"/>
    <property type="match status" value="1"/>
</dbReference>
<evidence type="ECO:0000256" key="5">
    <source>
        <dbReference type="SAM" id="Phobius"/>
    </source>
</evidence>
<feature type="domain" description="STAS" evidence="6">
    <location>
        <begin position="436"/>
        <end position="509"/>
    </location>
</feature>
<evidence type="ECO:0000313" key="7">
    <source>
        <dbReference type="EMBL" id="THG40985.1"/>
    </source>
</evidence>
<feature type="transmembrane region" description="Helical" evidence="5">
    <location>
        <begin position="252"/>
        <end position="275"/>
    </location>
</feature>
<name>A0ABY2QJA3_9SPHN</name>
<dbReference type="InterPro" id="IPR058548">
    <property type="entry name" value="MlaB-like_STAS"/>
</dbReference>
<sequence length="509" mass="53135">MRQDAIERPGVSIPSLKFFGRDFTASIVVFLVAMPLCMGIAIASGVAPEKGLITGIIGGIVVGALAGSPLQVSGPAAGLAVIVFELVRDLGLSALGPILILAGGIQVVAGIFRLGGWFRAISPAVVHGMLAGIGVLIVVGQFHVLFDHKPLSSGLENLAAMPGRLLGLSSDLRATELAFMIALLTIGGMVGWEKFRPKSLRLVPGALVGVVAATLLTVILGLDVAKVVVPESIIGAITPPESGFLGRFAEPAILTAAVAIAFIASAETLLSAAAVDKMHDGVRTDYNKELRAQGIGNLLCGFAGSLPMTGVIVRSSANVQAGAVTRSSAILHGVWILGFVALLPWLLRAIPMASLGAVLVVTGWRLVSLKHAQHLYRDYGVLPVVIWAATLIMVVATDLLTGVLVGIGLTVLELVPNLRRLRLRVFEQQEGESHAISLDGAATFVTLPKLSATLDRVPAGAPVRLDVSKLDAVDHTSAELLRDWFQRRKAAGTPVELRGQRGRIAALAV</sequence>
<feature type="transmembrane region" description="Helical" evidence="5">
    <location>
        <begin position="172"/>
        <end position="190"/>
    </location>
</feature>
<dbReference type="InterPro" id="IPR001902">
    <property type="entry name" value="SLC26A/SulP_fam"/>
</dbReference>
<dbReference type="InterPro" id="IPR036513">
    <property type="entry name" value="STAS_dom_sf"/>
</dbReference>
<evidence type="ECO:0000256" key="2">
    <source>
        <dbReference type="ARBA" id="ARBA00022692"/>
    </source>
</evidence>
<evidence type="ECO:0000256" key="4">
    <source>
        <dbReference type="ARBA" id="ARBA00023136"/>
    </source>
</evidence>
<keyword evidence="2 5" id="KW-0812">Transmembrane</keyword>
<feature type="transmembrane region" description="Helical" evidence="5">
    <location>
        <begin position="124"/>
        <end position="146"/>
    </location>
</feature>
<accession>A0ABY2QJA3</accession>